<dbReference type="RefSeq" id="WP_148980710.1">
    <property type="nucleotide sequence ID" value="NZ_CP043315.1"/>
</dbReference>
<evidence type="ECO:0000256" key="6">
    <source>
        <dbReference type="ARBA" id="ARBA00023010"/>
    </source>
</evidence>
<dbReference type="EMBL" id="CP043315">
    <property type="protein sequence ID" value="QEK37863.1"/>
    <property type="molecule type" value="Genomic_DNA"/>
</dbReference>
<evidence type="ECO:0000256" key="4">
    <source>
        <dbReference type="ARBA" id="ARBA00022927"/>
    </source>
</evidence>
<keyword evidence="7 8" id="KW-0472">Membrane</keyword>
<comment type="similarity">
    <text evidence="8">Belongs to the SecE/SEC61-gamma family.</text>
</comment>
<dbReference type="GO" id="GO:0005886">
    <property type="term" value="C:plasma membrane"/>
    <property type="evidence" value="ECO:0007669"/>
    <property type="project" value="UniProtKB-SubCell"/>
</dbReference>
<sequence length="64" mass="7393">MIFSKIRSFTNSIKSEWRHLRWPSKAVVLSSLKLVIIFSTVCSIIFFGIDFIFSNIIGWVLNNA</sequence>
<evidence type="ECO:0000256" key="5">
    <source>
        <dbReference type="ARBA" id="ARBA00022989"/>
    </source>
</evidence>
<evidence type="ECO:0000313" key="10">
    <source>
        <dbReference type="Proteomes" id="UP000325155"/>
    </source>
</evidence>
<dbReference type="InterPro" id="IPR001901">
    <property type="entry name" value="Translocase_SecE/Sec61-g"/>
</dbReference>
<keyword evidence="3 8" id="KW-0812">Transmembrane</keyword>
<evidence type="ECO:0000256" key="7">
    <source>
        <dbReference type="ARBA" id="ARBA00023136"/>
    </source>
</evidence>
<keyword evidence="6 8" id="KW-0811">Translocation</keyword>
<dbReference type="GO" id="GO:0065002">
    <property type="term" value="P:intracellular protein transmembrane transport"/>
    <property type="evidence" value="ECO:0007669"/>
    <property type="project" value="UniProtKB-UniRule"/>
</dbReference>
<evidence type="ECO:0000256" key="8">
    <source>
        <dbReference type="HAMAP-Rule" id="MF_00422"/>
    </source>
</evidence>
<dbReference type="GO" id="GO:0006605">
    <property type="term" value="P:protein targeting"/>
    <property type="evidence" value="ECO:0007669"/>
    <property type="project" value="UniProtKB-UniRule"/>
</dbReference>
<keyword evidence="2 8" id="KW-0813">Transport</keyword>
<comment type="subunit">
    <text evidence="8">Component of the Sec protein translocase complex. Heterotrimer consisting of SecY, SecE and SecG subunits. The heterotrimers can form oligomers, although 1 heterotrimer is thought to be able to translocate proteins. Interacts with the ribosome. Interacts with SecDF, and other proteins may be involved. Interacts with SecA.</text>
</comment>
<keyword evidence="10" id="KW-1185">Reference proteome</keyword>
<evidence type="ECO:0000256" key="2">
    <source>
        <dbReference type="ARBA" id="ARBA00022448"/>
    </source>
</evidence>
<dbReference type="Proteomes" id="UP000325155">
    <property type="component" value="Chromosome"/>
</dbReference>
<dbReference type="KEGG" id="cip:FZC35_00485"/>
<comment type="subcellular location">
    <subcellularLocation>
        <location evidence="8">Cell membrane</location>
        <topology evidence="8">Single-pass membrane protein</topology>
    </subcellularLocation>
    <subcellularLocation>
        <location evidence="1">Membrane</location>
    </subcellularLocation>
</comment>
<feature type="transmembrane region" description="Helical" evidence="8">
    <location>
        <begin position="34"/>
        <end position="61"/>
    </location>
</feature>
<dbReference type="HAMAP" id="MF_00422">
    <property type="entry name" value="SecE"/>
    <property type="match status" value="1"/>
</dbReference>
<dbReference type="Pfam" id="PF00584">
    <property type="entry name" value="SecE"/>
    <property type="match status" value="1"/>
</dbReference>
<organism evidence="9 10">
    <name type="scientific">Candidatus Cytomitobacter indipagum</name>
    <dbReference type="NCBI Taxonomy" id="2601575"/>
    <lineage>
        <taxon>Bacteria</taxon>
        <taxon>Pseudomonadati</taxon>
        <taxon>Pseudomonadota</taxon>
        <taxon>Alphaproteobacteria</taxon>
        <taxon>Holosporales</taxon>
        <taxon>Holosporaceae</taxon>
        <taxon>Candidatus Cytomitobacter</taxon>
    </lineage>
</organism>
<dbReference type="Gene3D" id="1.20.5.1030">
    <property type="entry name" value="Preprotein translocase secy subunit"/>
    <property type="match status" value="1"/>
</dbReference>
<keyword evidence="4 8" id="KW-0653">Protein transport</keyword>
<comment type="function">
    <text evidence="8">Essential subunit of the Sec protein translocation channel SecYEG. Clamps together the 2 halves of SecY. May contact the channel plug during translocation.</text>
</comment>
<gene>
    <name evidence="8 9" type="primary">secE</name>
    <name evidence="9" type="ORF">FZC35_00485</name>
</gene>
<accession>A0A5C0UDY8</accession>
<dbReference type="GO" id="GO:0043952">
    <property type="term" value="P:protein transport by the Sec complex"/>
    <property type="evidence" value="ECO:0007669"/>
    <property type="project" value="UniProtKB-UniRule"/>
</dbReference>
<evidence type="ECO:0000256" key="1">
    <source>
        <dbReference type="ARBA" id="ARBA00004370"/>
    </source>
</evidence>
<dbReference type="GO" id="GO:0008320">
    <property type="term" value="F:protein transmembrane transporter activity"/>
    <property type="evidence" value="ECO:0007669"/>
    <property type="project" value="UniProtKB-UniRule"/>
</dbReference>
<dbReference type="InterPro" id="IPR038379">
    <property type="entry name" value="SecE_sf"/>
</dbReference>
<protein>
    <recommendedName>
        <fullName evidence="8">Protein translocase subunit SecE</fullName>
    </recommendedName>
</protein>
<name>A0A5C0UDY8_9PROT</name>
<evidence type="ECO:0000313" key="9">
    <source>
        <dbReference type="EMBL" id="QEK37863.1"/>
    </source>
</evidence>
<dbReference type="NCBIfam" id="TIGR00964">
    <property type="entry name" value="secE_bact"/>
    <property type="match status" value="1"/>
</dbReference>
<proteinExistence type="inferred from homology"/>
<keyword evidence="5 8" id="KW-1133">Transmembrane helix</keyword>
<dbReference type="AlphaFoldDB" id="A0A5C0UDY8"/>
<dbReference type="GO" id="GO:0009306">
    <property type="term" value="P:protein secretion"/>
    <property type="evidence" value="ECO:0007669"/>
    <property type="project" value="UniProtKB-UniRule"/>
</dbReference>
<reference evidence="9 10" key="1">
    <citation type="submission" date="2019-08" db="EMBL/GenBank/DDBJ databases">
        <title>Highly reduced genomes of protist endosymbionts show evolutionary convergence.</title>
        <authorList>
            <person name="George E."/>
            <person name="Husnik F."/>
            <person name="Tashyreva D."/>
            <person name="Prokopchuk G."/>
            <person name="Horak A."/>
            <person name="Kwong W.K."/>
            <person name="Lukes J."/>
            <person name="Keeling P.J."/>
        </authorList>
    </citation>
    <scope>NUCLEOTIDE SEQUENCE [LARGE SCALE GENOMIC DNA]</scope>
    <source>
        <strain evidence="9">1605</strain>
    </source>
</reference>
<evidence type="ECO:0000256" key="3">
    <source>
        <dbReference type="ARBA" id="ARBA00022692"/>
    </source>
</evidence>
<dbReference type="InterPro" id="IPR005807">
    <property type="entry name" value="SecE_bac"/>
</dbReference>
<keyword evidence="8" id="KW-1003">Cell membrane</keyword>